<protein>
    <submittedName>
        <fullName evidence="2">Uncharacterized protein</fullName>
    </submittedName>
</protein>
<feature type="region of interest" description="Disordered" evidence="1">
    <location>
        <begin position="166"/>
        <end position="186"/>
    </location>
</feature>
<organism evidence="2 3">
    <name type="scientific">Panthera leo</name>
    <name type="common">Lion</name>
    <dbReference type="NCBI Taxonomy" id="9689"/>
    <lineage>
        <taxon>Eukaryota</taxon>
        <taxon>Metazoa</taxon>
        <taxon>Chordata</taxon>
        <taxon>Craniata</taxon>
        <taxon>Vertebrata</taxon>
        <taxon>Euteleostomi</taxon>
        <taxon>Mammalia</taxon>
        <taxon>Eutheria</taxon>
        <taxon>Laurasiatheria</taxon>
        <taxon>Carnivora</taxon>
        <taxon>Feliformia</taxon>
        <taxon>Felidae</taxon>
        <taxon>Pantherinae</taxon>
        <taxon>Panthera</taxon>
    </lineage>
</organism>
<accession>A0A8C8YBZ5</accession>
<reference evidence="2" key="1">
    <citation type="submission" date="2025-08" db="UniProtKB">
        <authorList>
            <consortium name="Ensembl"/>
        </authorList>
    </citation>
    <scope>IDENTIFICATION</scope>
</reference>
<feature type="region of interest" description="Disordered" evidence="1">
    <location>
        <begin position="63"/>
        <end position="131"/>
    </location>
</feature>
<evidence type="ECO:0000313" key="3">
    <source>
        <dbReference type="Proteomes" id="UP000694399"/>
    </source>
</evidence>
<dbReference type="AlphaFoldDB" id="A0A8C8YBZ5"/>
<evidence type="ECO:0000256" key="1">
    <source>
        <dbReference type="SAM" id="MobiDB-lite"/>
    </source>
</evidence>
<evidence type="ECO:0000313" key="2">
    <source>
        <dbReference type="Ensembl" id="ENSPLOP00000030492.1"/>
    </source>
</evidence>
<dbReference type="Gene3D" id="1.10.10.1460">
    <property type="match status" value="1"/>
</dbReference>
<reference evidence="2" key="2">
    <citation type="submission" date="2025-09" db="UniProtKB">
        <authorList>
            <consortium name="Ensembl"/>
        </authorList>
    </citation>
    <scope>IDENTIFICATION</scope>
</reference>
<dbReference type="Ensembl" id="ENSPLOT00000033654.1">
    <property type="protein sequence ID" value="ENSPLOP00000030492.1"/>
    <property type="gene ID" value="ENSPLOG00000022294.1"/>
</dbReference>
<sequence>MERLRDVRERLQAWESAFRRRRGRRPGQVRAVRGRGVEGAPFSGSDSHRLFLQVPEPSCWGPHLNRAATHSPHPPLSGPSRPGSVRDYGERLKANLKGTLQAGPALSRIPRTPRRPSSEMPTPRPPGAGAALISPEEVSEVPLQPAGPQLRLGCLQQLQASLSLRLGSLDPAPQKEGGENEDDTQTLLTLEEVVQRTGSASCRLPGE</sequence>
<dbReference type="Proteomes" id="UP000694399">
    <property type="component" value="Unassembled WGS sequence"/>
</dbReference>
<keyword evidence="3" id="KW-1185">Reference proteome</keyword>
<proteinExistence type="predicted"/>
<name>A0A8C8YBZ5_PANLE</name>
<dbReference type="GeneTree" id="ENSGT01010000223919"/>
<feature type="region of interest" description="Disordered" evidence="1">
    <location>
        <begin position="20"/>
        <end position="48"/>
    </location>
</feature>